<evidence type="ECO:0000256" key="7">
    <source>
        <dbReference type="ARBA" id="ARBA00023237"/>
    </source>
</evidence>
<keyword evidence="4" id="KW-0812">Transmembrane</keyword>
<feature type="signal peptide" evidence="8">
    <location>
        <begin position="1"/>
        <end position="24"/>
    </location>
</feature>
<comment type="subcellular location">
    <subcellularLocation>
        <location evidence="1">Cell outer membrane</location>
        <topology evidence="1">Multi-pass membrane protein</topology>
    </subcellularLocation>
</comment>
<dbReference type="EMBL" id="BAEK01000054">
    <property type="protein sequence ID" value="GAC06212.1"/>
    <property type="molecule type" value="Genomic_DNA"/>
</dbReference>
<protein>
    <submittedName>
        <fullName evidence="9">Aromatic hydrocarbon degradation protein</fullName>
    </submittedName>
</protein>
<evidence type="ECO:0000256" key="8">
    <source>
        <dbReference type="SAM" id="SignalP"/>
    </source>
</evidence>
<reference evidence="9 10" key="1">
    <citation type="journal article" date="2014" name="Environ. Microbiol.">
        <title>Comparative genomics of the marine bacterial genus Glaciecola reveals the high degree of genomic diversity and genomic characteristic for cold adaptation.</title>
        <authorList>
            <person name="Qin Q.L."/>
            <person name="Xie B.B."/>
            <person name="Yu Y."/>
            <person name="Shu Y.L."/>
            <person name="Rong J.C."/>
            <person name="Zhang Y.J."/>
            <person name="Zhao D.L."/>
            <person name="Chen X.L."/>
            <person name="Zhang X.Y."/>
            <person name="Chen B."/>
            <person name="Zhou B.C."/>
            <person name="Zhang Y.Z."/>
        </authorList>
    </citation>
    <scope>NUCLEOTIDE SEQUENCE [LARGE SCALE GENOMIC DNA]</scope>
    <source>
        <strain evidence="9 10">NO2</strain>
    </source>
</reference>
<dbReference type="PANTHER" id="PTHR35093">
    <property type="entry name" value="OUTER MEMBRANE PROTEIN NMB0088-RELATED"/>
    <property type="match status" value="1"/>
</dbReference>
<dbReference type="PANTHER" id="PTHR35093:SF8">
    <property type="entry name" value="OUTER MEMBRANE PROTEIN NMB0088-RELATED"/>
    <property type="match status" value="1"/>
</dbReference>
<name>A0ABQ0IA87_9ALTE</name>
<keyword evidence="6" id="KW-0472">Membrane</keyword>
<evidence type="ECO:0000256" key="6">
    <source>
        <dbReference type="ARBA" id="ARBA00023136"/>
    </source>
</evidence>
<dbReference type="InterPro" id="IPR005017">
    <property type="entry name" value="OMPP1/FadL/TodX"/>
</dbReference>
<keyword evidence="10" id="KW-1185">Reference proteome</keyword>
<dbReference type="RefSeq" id="WP_008305078.1">
    <property type="nucleotide sequence ID" value="NZ_BAEK01000054.1"/>
</dbReference>
<evidence type="ECO:0000313" key="10">
    <source>
        <dbReference type="Proteomes" id="UP000008372"/>
    </source>
</evidence>
<accession>A0ABQ0IA87</accession>
<sequence>MKKIIIHRLLTALTTLVLANSAVATDVLRLSGYGPVSRSMGGTAVAHYTGPAGMMVNPATLSLAPEGYTFSGGLDIITADISNQSKVDGSRAVTSDHSSNRGPYYAPEFGIIFQQDKLTMGVGAYALGGLGTEYGTDSFLSDDVNGDPTGLDNSSRLLVMNIPFAVSYQFSDNFSVGGSVDAMWAGMNLNLLLTTAQIGGLAAGGNVSGSLVGPLLGMSPTAAHISFTKNNFIDSGASAWGVGARVGAIWQPQESTTVGFSYNFPSELGDLSGYADLTAVIAGPNPVISGEITVKDFQMPGVLTIGVSHNITPDWLLAVDLSRVYWADVLKDIKTSFSSAAGNLDLNFPQNYKDQSVFGIGTSYKVNKLTLRAGYRYATSGIDGDFMFSTLPVNPTRHISAGFGYQLSEDSNIDFSYTYAVTEKTHNDQVLNTPEPMVNSHSQDNVSITYSVNF</sequence>
<dbReference type="Gene3D" id="2.40.160.60">
    <property type="entry name" value="Outer membrane protein transport protein (OMPP1/FadL/TodX)"/>
    <property type="match status" value="1"/>
</dbReference>
<dbReference type="SUPFAM" id="SSF56935">
    <property type="entry name" value="Porins"/>
    <property type="match status" value="1"/>
</dbReference>
<feature type="chain" id="PRO_5046731449" evidence="8">
    <location>
        <begin position="25"/>
        <end position="454"/>
    </location>
</feature>
<comment type="caution">
    <text evidence="9">The sequence shown here is derived from an EMBL/GenBank/DDBJ whole genome shotgun (WGS) entry which is preliminary data.</text>
</comment>
<dbReference type="Pfam" id="PF03349">
    <property type="entry name" value="Toluene_X"/>
    <property type="match status" value="1"/>
</dbReference>
<comment type="similarity">
    <text evidence="2">Belongs to the OmpP1/FadL family.</text>
</comment>
<evidence type="ECO:0000256" key="2">
    <source>
        <dbReference type="ARBA" id="ARBA00008163"/>
    </source>
</evidence>
<evidence type="ECO:0000256" key="5">
    <source>
        <dbReference type="ARBA" id="ARBA00022729"/>
    </source>
</evidence>
<keyword evidence="7" id="KW-0998">Cell outer membrane</keyword>
<gene>
    <name evidence="9" type="ORF">GAGA_3378</name>
</gene>
<evidence type="ECO:0000256" key="3">
    <source>
        <dbReference type="ARBA" id="ARBA00022452"/>
    </source>
</evidence>
<keyword evidence="3" id="KW-1134">Transmembrane beta strand</keyword>
<dbReference type="Proteomes" id="UP000008372">
    <property type="component" value="Unassembled WGS sequence"/>
</dbReference>
<evidence type="ECO:0000256" key="1">
    <source>
        <dbReference type="ARBA" id="ARBA00004571"/>
    </source>
</evidence>
<evidence type="ECO:0000256" key="4">
    <source>
        <dbReference type="ARBA" id="ARBA00022692"/>
    </source>
</evidence>
<evidence type="ECO:0000313" key="9">
    <source>
        <dbReference type="EMBL" id="GAC06212.1"/>
    </source>
</evidence>
<keyword evidence="5 8" id="KW-0732">Signal</keyword>
<organism evidence="9 10">
    <name type="scientific">Paraglaciecola agarilytica NO2</name>
    <dbReference type="NCBI Taxonomy" id="1125747"/>
    <lineage>
        <taxon>Bacteria</taxon>
        <taxon>Pseudomonadati</taxon>
        <taxon>Pseudomonadota</taxon>
        <taxon>Gammaproteobacteria</taxon>
        <taxon>Alteromonadales</taxon>
        <taxon>Alteromonadaceae</taxon>
        <taxon>Paraglaciecola</taxon>
    </lineage>
</organism>
<proteinExistence type="inferred from homology"/>